<dbReference type="EMBL" id="JAVREL010000005">
    <property type="protein sequence ID" value="MDT0343235.1"/>
    <property type="molecule type" value="Genomic_DNA"/>
</dbReference>
<evidence type="ECO:0000313" key="2">
    <source>
        <dbReference type="Proteomes" id="UP001183246"/>
    </source>
</evidence>
<organism evidence="1 2">
    <name type="scientific">Streptomyces litchfieldiae</name>
    <dbReference type="NCBI Taxonomy" id="3075543"/>
    <lineage>
        <taxon>Bacteria</taxon>
        <taxon>Bacillati</taxon>
        <taxon>Actinomycetota</taxon>
        <taxon>Actinomycetes</taxon>
        <taxon>Kitasatosporales</taxon>
        <taxon>Streptomycetaceae</taxon>
        <taxon>Streptomyces</taxon>
    </lineage>
</organism>
<protein>
    <recommendedName>
        <fullName evidence="3">PH domain-containing protein</fullName>
    </recommendedName>
</protein>
<dbReference type="RefSeq" id="WP_311704369.1">
    <property type="nucleotide sequence ID" value="NZ_JAVREL010000005.1"/>
</dbReference>
<proteinExistence type="predicted"/>
<evidence type="ECO:0008006" key="3">
    <source>
        <dbReference type="Google" id="ProtNLM"/>
    </source>
</evidence>
<gene>
    <name evidence="1" type="ORF">RM590_11505</name>
</gene>
<keyword evidence="2" id="KW-1185">Reference proteome</keyword>
<name>A0ABU2MNN8_9ACTN</name>
<evidence type="ECO:0000313" key="1">
    <source>
        <dbReference type="EMBL" id="MDT0343235.1"/>
    </source>
</evidence>
<reference evidence="2" key="1">
    <citation type="submission" date="2023-07" db="EMBL/GenBank/DDBJ databases">
        <title>30 novel species of actinomycetes from the DSMZ collection.</title>
        <authorList>
            <person name="Nouioui I."/>
        </authorList>
    </citation>
    <scope>NUCLEOTIDE SEQUENCE [LARGE SCALE GENOMIC DNA]</scope>
    <source>
        <strain evidence="2">DSM 44938</strain>
    </source>
</reference>
<sequence>MALSKESIQAEAWRMIAQANPTDRPLVTFVATTGRMAWLTNLGGFFSAVLDTFTLLTQRKYTITLTEQAVVFIRTGQVTFKLKNITWVIPWSQAAASLGEVRIDPMRDRWITFKLPGRRTANRLTADRQFDGEMRYFVSMLTNPGQMGG</sequence>
<dbReference type="Proteomes" id="UP001183246">
    <property type="component" value="Unassembled WGS sequence"/>
</dbReference>
<accession>A0ABU2MNN8</accession>
<comment type="caution">
    <text evidence="1">The sequence shown here is derived from an EMBL/GenBank/DDBJ whole genome shotgun (WGS) entry which is preliminary data.</text>
</comment>